<dbReference type="PANTHER" id="PTHR47245:SF2">
    <property type="entry name" value="PEPTIDYL-PROLYL CIS-TRANS ISOMERASE HP_0175-RELATED"/>
    <property type="match status" value="1"/>
</dbReference>
<dbReference type="Pfam" id="PF13616">
    <property type="entry name" value="Rotamase_3"/>
    <property type="match status" value="1"/>
</dbReference>
<feature type="region of interest" description="Disordered" evidence="9">
    <location>
        <begin position="325"/>
        <end position="350"/>
    </location>
</feature>
<dbReference type="InterPro" id="IPR000297">
    <property type="entry name" value="PPIase_PpiC"/>
</dbReference>
<gene>
    <name evidence="11" type="ORF">EV666_10188</name>
</gene>
<evidence type="ECO:0000256" key="9">
    <source>
        <dbReference type="SAM" id="MobiDB-lite"/>
    </source>
</evidence>
<keyword evidence="5 8" id="KW-0697">Rotamase</keyword>
<comment type="catalytic activity">
    <reaction evidence="1">
        <text>[protein]-peptidylproline (omega=180) = [protein]-peptidylproline (omega=0)</text>
        <dbReference type="Rhea" id="RHEA:16237"/>
        <dbReference type="Rhea" id="RHEA-COMP:10747"/>
        <dbReference type="Rhea" id="RHEA-COMP:10748"/>
        <dbReference type="ChEBI" id="CHEBI:83833"/>
        <dbReference type="ChEBI" id="CHEBI:83834"/>
        <dbReference type="EC" id="5.2.1.8"/>
    </reaction>
</comment>
<dbReference type="EMBL" id="SLWL01000001">
    <property type="protein sequence ID" value="TCO15840.1"/>
    <property type="molecule type" value="Genomic_DNA"/>
</dbReference>
<evidence type="ECO:0000256" key="4">
    <source>
        <dbReference type="ARBA" id="ARBA00018370"/>
    </source>
</evidence>
<dbReference type="GO" id="GO:0003755">
    <property type="term" value="F:peptidyl-prolyl cis-trans isomerase activity"/>
    <property type="evidence" value="ECO:0007669"/>
    <property type="project" value="UniProtKB-KW"/>
</dbReference>
<dbReference type="EC" id="5.2.1.8" evidence="3"/>
<name>A0A4R2GXB1_9HYPH</name>
<dbReference type="AlphaFoldDB" id="A0A4R2GXB1"/>
<comment type="similarity">
    <text evidence="2">Belongs to the PpiC/parvulin rotamase family.</text>
</comment>
<comment type="caution">
    <text evidence="11">The sequence shown here is derived from an EMBL/GenBank/DDBJ whole genome shotgun (WGS) entry which is preliminary data.</text>
</comment>
<proteinExistence type="inferred from homology"/>
<dbReference type="Proteomes" id="UP000294881">
    <property type="component" value="Unassembled WGS sequence"/>
</dbReference>
<feature type="domain" description="PpiC" evidence="10">
    <location>
        <begin position="195"/>
        <end position="285"/>
    </location>
</feature>
<dbReference type="RefSeq" id="WP_245514169.1">
    <property type="nucleotide sequence ID" value="NZ_JBHUNN010000002.1"/>
</dbReference>
<evidence type="ECO:0000256" key="6">
    <source>
        <dbReference type="ARBA" id="ARBA00030642"/>
    </source>
</evidence>
<dbReference type="PROSITE" id="PS50198">
    <property type="entry name" value="PPIC_PPIASE_2"/>
    <property type="match status" value="1"/>
</dbReference>
<evidence type="ECO:0000313" key="12">
    <source>
        <dbReference type="Proteomes" id="UP000294881"/>
    </source>
</evidence>
<evidence type="ECO:0000256" key="8">
    <source>
        <dbReference type="PROSITE-ProRule" id="PRU00278"/>
    </source>
</evidence>
<evidence type="ECO:0000256" key="5">
    <source>
        <dbReference type="ARBA" id="ARBA00023110"/>
    </source>
</evidence>
<accession>A0A4R2GXB1</accession>
<dbReference type="SUPFAM" id="SSF109998">
    <property type="entry name" value="Triger factor/SurA peptide-binding domain-like"/>
    <property type="match status" value="1"/>
</dbReference>
<protein>
    <recommendedName>
        <fullName evidence="4">Parvulin-like PPIase</fullName>
        <ecNumber evidence="3">5.2.1.8</ecNumber>
    </recommendedName>
    <alternativeName>
        <fullName evidence="6">Peptidyl-prolyl cis-trans isomerase plp</fullName>
    </alternativeName>
    <alternativeName>
        <fullName evidence="7">Rotamase plp</fullName>
    </alternativeName>
</protein>
<keyword evidence="8 11" id="KW-0413">Isomerase</keyword>
<dbReference type="SUPFAM" id="SSF54534">
    <property type="entry name" value="FKBP-like"/>
    <property type="match status" value="1"/>
</dbReference>
<evidence type="ECO:0000256" key="2">
    <source>
        <dbReference type="ARBA" id="ARBA00007656"/>
    </source>
</evidence>
<evidence type="ECO:0000256" key="1">
    <source>
        <dbReference type="ARBA" id="ARBA00000971"/>
    </source>
</evidence>
<keyword evidence="12" id="KW-1185">Reference proteome</keyword>
<evidence type="ECO:0000259" key="10">
    <source>
        <dbReference type="PROSITE" id="PS50198"/>
    </source>
</evidence>
<organism evidence="11 12">
    <name type="scientific">Camelimonas lactis</name>
    <dbReference type="NCBI Taxonomy" id="659006"/>
    <lineage>
        <taxon>Bacteria</taxon>
        <taxon>Pseudomonadati</taxon>
        <taxon>Pseudomonadota</taxon>
        <taxon>Alphaproteobacteria</taxon>
        <taxon>Hyphomicrobiales</taxon>
        <taxon>Chelatococcaceae</taxon>
        <taxon>Camelimonas</taxon>
    </lineage>
</organism>
<evidence type="ECO:0000313" key="11">
    <source>
        <dbReference type="EMBL" id="TCO15840.1"/>
    </source>
</evidence>
<evidence type="ECO:0000256" key="3">
    <source>
        <dbReference type="ARBA" id="ARBA00013194"/>
    </source>
</evidence>
<dbReference type="Gene3D" id="3.10.50.40">
    <property type="match status" value="1"/>
</dbReference>
<dbReference type="InterPro" id="IPR027304">
    <property type="entry name" value="Trigger_fact/SurA_dom_sf"/>
</dbReference>
<dbReference type="PANTHER" id="PTHR47245">
    <property type="entry name" value="PEPTIDYLPROLYL ISOMERASE"/>
    <property type="match status" value="1"/>
</dbReference>
<dbReference type="InterPro" id="IPR046357">
    <property type="entry name" value="PPIase_dom_sf"/>
</dbReference>
<dbReference type="InterPro" id="IPR050245">
    <property type="entry name" value="PrsA_foldase"/>
</dbReference>
<sequence length="350" mass="37783">MQMQDQPLMNVRLRRSARPAVLALVAASLLGGSLLAGPLLAKDPARGDLSGVIRSMPSRGAAPAATSAPGAAAPATAAPAAAPVPDDTVLARVDGAPITQRDVRLAMEDLADRLPRVSEENRQDYVLSYLIDLQLGSRAAVAEKLDTTPEFERKAAYNRNKLLLDELLAHEARKAVTPEAAQKTYQQTLRDLKPEEEVRARHILVDTEANAKAAIARLKAGEDFARVAADMSTDPGAAKSGGELGWFTRDRMAPEFSEAAFRLKPGEISAPVKTQFGWHVIQLEERRTRPAPSFDEVKPEVEAYLARKAQQDLVLNLRSKAKIERFAPPATSKDEAQTAPKPPANGGAKR</sequence>
<reference evidence="11 12" key="1">
    <citation type="submission" date="2019-03" db="EMBL/GenBank/DDBJ databases">
        <title>Genomic Encyclopedia of Type Strains, Phase IV (KMG-IV): sequencing the most valuable type-strain genomes for metagenomic binning, comparative biology and taxonomic classification.</title>
        <authorList>
            <person name="Goeker M."/>
        </authorList>
    </citation>
    <scope>NUCLEOTIDE SEQUENCE [LARGE SCALE GENOMIC DNA]</scope>
    <source>
        <strain evidence="11 12">DSM 22958</strain>
    </source>
</reference>
<evidence type="ECO:0000256" key="7">
    <source>
        <dbReference type="ARBA" id="ARBA00031484"/>
    </source>
</evidence>